<evidence type="ECO:0000313" key="6">
    <source>
        <dbReference type="EMBL" id="MFI6496505.1"/>
    </source>
</evidence>
<reference evidence="6 7" key="1">
    <citation type="submission" date="2024-10" db="EMBL/GenBank/DDBJ databases">
        <title>The Natural Products Discovery Center: Release of the First 8490 Sequenced Strains for Exploring Actinobacteria Biosynthetic Diversity.</title>
        <authorList>
            <person name="Kalkreuter E."/>
            <person name="Kautsar S.A."/>
            <person name="Yang D."/>
            <person name="Bader C.D."/>
            <person name="Teijaro C.N."/>
            <person name="Fluegel L."/>
            <person name="Davis C.M."/>
            <person name="Simpson J.R."/>
            <person name="Lauterbach L."/>
            <person name="Steele A.D."/>
            <person name="Gui C."/>
            <person name="Meng S."/>
            <person name="Li G."/>
            <person name="Viehrig K."/>
            <person name="Ye F."/>
            <person name="Su P."/>
            <person name="Kiefer A.F."/>
            <person name="Nichols A."/>
            <person name="Cepeda A.J."/>
            <person name="Yan W."/>
            <person name="Fan B."/>
            <person name="Jiang Y."/>
            <person name="Adhikari A."/>
            <person name="Zheng C.-J."/>
            <person name="Schuster L."/>
            <person name="Cowan T.M."/>
            <person name="Smanski M.J."/>
            <person name="Chevrette M.G."/>
            <person name="De Carvalho L.P.S."/>
            <person name="Shen B."/>
        </authorList>
    </citation>
    <scope>NUCLEOTIDE SEQUENCE [LARGE SCALE GENOMIC DNA]</scope>
    <source>
        <strain evidence="6 7">NPDC050545</strain>
    </source>
</reference>
<feature type="region of interest" description="Disordered" evidence="2">
    <location>
        <begin position="24"/>
        <end position="74"/>
    </location>
</feature>
<organism evidence="6 7">
    <name type="scientific">Nonomuraea typhae</name>
    <dbReference type="NCBI Taxonomy" id="2603600"/>
    <lineage>
        <taxon>Bacteria</taxon>
        <taxon>Bacillati</taxon>
        <taxon>Actinomycetota</taxon>
        <taxon>Actinomycetes</taxon>
        <taxon>Streptosporangiales</taxon>
        <taxon>Streptosporangiaceae</taxon>
        <taxon>Nonomuraea</taxon>
    </lineage>
</organism>
<keyword evidence="3" id="KW-1133">Transmembrane helix</keyword>
<evidence type="ECO:0000313" key="7">
    <source>
        <dbReference type="Proteomes" id="UP001612741"/>
    </source>
</evidence>
<keyword evidence="1" id="KW-0175">Coiled coil</keyword>
<dbReference type="InterPro" id="IPR025645">
    <property type="entry name" value="DUF4349"/>
</dbReference>
<feature type="coiled-coil region" evidence="1">
    <location>
        <begin position="199"/>
        <end position="226"/>
    </location>
</feature>
<feature type="signal peptide" evidence="4">
    <location>
        <begin position="1"/>
        <end position="21"/>
    </location>
</feature>
<dbReference type="RefSeq" id="WP_397078681.1">
    <property type="nucleotide sequence ID" value="NZ_JBITGY010000001.1"/>
</dbReference>
<protein>
    <submittedName>
        <fullName evidence="6">DUF4349 domain-containing protein</fullName>
    </submittedName>
</protein>
<dbReference type="Pfam" id="PF14257">
    <property type="entry name" value="DUF4349"/>
    <property type="match status" value="1"/>
</dbReference>
<feature type="transmembrane region" description="Helical" evidence="3">
    <location>
        <begin position="274"/>
        <end position="296"/>
    </location>
</feature>
<feature type="domain" description="DUF4349" evidence="5">
    <location>
        <begin position="82"/>
        <end position="294"/>
    </location>
</feature>
<evidence type="ECO:0000259" key="5">
    <source>
        <dbReference type="Pfam" id="PF14257"/>
    </source>
</evidence>
<keyword evidence="7" id="KW-1185">Reference proteome</keyword>
<evidence type="ECO:0000256" key="4">
    <source>
        <dbReference type="SAM" id="SignalP"/>
    </source>
</evidence>
<proteinExistence type="predicted"/>
<dbReference type="PROSITE" id="PS51257">
    <property type="entry name" value="PROKAR_LIPOPROTEIN"/>
    <property type="match status" value="1"/>
</dbReference>
<dbReference type="EMBL" id="JBITGY010000001">
    <property type="protein sequence ID" value="MFI6496505.1"/>
    <property type="molecule type" value="Genomic_DNA"/>
</dbReference>
<keyword evidence="3" id="KW-0812">Transmembrane</keyword>
<comment type="caution">
    <text evidence="6">The sequence shown here is derived from an EMBL/GenBank/DDBJ whole genome shotgun (WGS) entry which is preliminary data.</text>
</comment>
<evidence type="ECO:0000256" key="2">
    <source>
        <dbReference type="SAM" id="MobiDB-lite"/>
    </source>
</evidence>
<dbReference type="Proteomes" id="UP001612741">
    <property type="component" value="Unassembled WGS sequence"/>
</dbReference>
<feature type="chain" id="PRO_5045891840" evidence="4">
    <location>
        <begin position="22"/>
        <end position="316"/>
    </location>
</feature>
<gene>
    <name evidence="6" type="ORF">ACIBG2_03920</name>
</gene>
<evidence type="ECO:0000256" key="3">
    <source>
        <dbReference type="SAM" id="Phobius"/>
    </source>
</evidence>
<name>A0ABW7YLK3_9ACTN</name>
<keyword evidence="3" id="KW-0472">Membrane</keyword>
<sequence length="316" mass="33269">MKRMALTAAAAAVLLAGCAAGGQTSISPASESAGGSAAAMEAETARPVPSASPKARAYDEESGNSGVDRRITSDVKVTQQDRQIVYTGSMTVRAQDVPRAADQAKAIVTGAGGHVSKEDSSSADQQEARATLEFKIPPARYQDVLTALGRDLGKRLSMSQGTQDVTMEVADVDSRLKSAEGALASLRTLLGKATKIGEVLQVEREIQNREAELESLQARQKELSSQVSMATLTLQLVGPVATVLPPDDEPPGFLGGLASGWRALLDFLKLTVTVIGAVLPWMIIVLPVVALLIWLVRRGRTRSQVVTVAATEEVSP</sequence>
<evidence type="ECO:0000256" key="1">
    <source>
        <dbReference type="SAM" id="Coils"/>
    </source>
</evidence>
<keyword evidence="4" id="KW-0732">Signal</keyword>
<feature type="compositionally biased region" description="Low complexity" evidence="2">
    <location>
        <begin position="29"/>
        <end position="42"/>
    </location>
</feature>
<accession>A0ABW7YLK3</accession>